<dbReference type="SUPFAM" id="SSF52317">
    <property type="entry name" value="Class I glutamine amidotransferase-like"/>
    <property type="match status" value="1"/>
</dbReference>
<feature type="domain" description="Glutamine amidotransferase" evidence="1">
    <location>
        <begin position="42"/>
        <end position="179"/>
    </location>
</feature>
<dbReference type="GO" id="GO:0005829">
    <property type="term" value="C:cytosol"/>
    <property type="evidence" value="ECO:0007669"/>
    <property type="project" value="TreeGrafter"/>
</dbReference>
<dbReference type="PANTHER" id="PTHR42695:SF5">
    <property type="entry name" value="GLUTAMINE AMIDOTRANSFERASE YLR126C-RELATED"/>
    <property type="match status" value="1"/>
</dbReference>
<protein>
    <submittedName>
        <fullName evidence="2">Amidotransferase</fullName>
    </submittedName>
</protein>
<evidence type="ECO:0000313" key="3">
    <source>
        <dbReference type="Proteomes" id="UP000077734"/>
    </source>
</evidence>
<dbReference type="InterPro" id="IPR029062">
    <property type="entry name" value="Class_I_gatase-like"/>
</dbReference>
<dbReference type="InterPro" id="IPR017926">
    <property type="entry name" value="GATASE"/>
</dbReference>
<dbReference type="AlphaFoldDB" id="A0AA91DHL3"/>
<organism evidence="2 3">
    <name type="scientific">Methylomonas koyamae</name>
    <dbReference type="NCBI Taxonomy" id="702114"/>
    <lineage>
        <taxon>Bacteria</taxon>
        <taxon>Pseudomonadati</taxon>
        <taxon>Pseudomonadota</taxon>
        <taxon>Gammaproteobacteria</taxon>
        <taxon>Methylococcales</taxon>
        <taxon>Methylococcaceae</taxon>
        <taxon>Methylomonas</taxon>
    </lineage>
</organism>
<dbReference type="PROSITE" id="PS51273">
    <property type="entry name" value="GATASE_TYPE_1"/>
    <property type="match status" value="1"/>
</dbReference>
<keyword evidence="3" id="KW-1185">Reference proteome</keyword>
<comment type="caution">
    <text evidence="2">The sequence shown here is derived from an EMBL/GenBank/DDBJ whole genome shotgun (WGS) entry which is preliminary data.</text>
</comment>
<name>A0AA91DHL3_9GAMM</name>
<dbReference type="FunFam" id="3.40.50.880:FF:000033">
    <property type="entry name" value="Glutamine amidotransferase class-I"/>
    <property type="match status" value="1"/>
</dbReference>
<dbReference type="Proteomes" id="UP000077734">
    <property type="component" value="Unassembled WGS sequence"/>
</dbReference>
<dbReference type="PANTHER" id="PTHR42695">
    <property type="entry name" value="GLUTAMINE AMIDOTRANSFERASE YLR126C-RELATED"/>
    <property type="match status" value="1"/>
</dbReference>
<dbReference type="InterPro" id="IPR044992">
    <property type="entry name" value="ChyE-like"/>
</dbReference>
<sequence length="249" mass="27568">MRVHVLQHVAFEGLGCIHDWLQDKQAAVTFTRFYEACVLPDVADIDFVIALGGPMSVNDEAKFPWLSREKQFIADAMRANKLVLGICLGAQLIASALGARVYPNREREIGWFPVYSLHKRGNSLKLPGAFEAFHWHGETFDLPPGANLLASSAACKNQIFQIGSRIVGLQFHLETDPQSVAALLANGRHELEHGPFVQNEAKLRRTPAINYRMANTLMHHLLEQLAAPSNALAPATTHQRHRRLAASGP</sequence>
<dbReference type="Pfam" id="PF00117">
    <property type="entry name" value="GATase"/>
    <property type="match status" value="1"/>
</dbReference>
<proteinExistence type="predicted"/>
<dbReference type="EMBL" id="LUUL01000021">
    <property type="protein sequence ID" value="OAI29952.1"/>
    <property type="molecule type" value="Genomic_DNA"/>
</dbReference>
<gene>
    <name evidence="2" type="ORF">A1356_22765</name>
</gene>
<dbReference type="Gene3D" id="3.40.50.880">
    <property type="match status" value="1"/>
</dbReference>
<accession>A0AA91DHL3</accession>
<dbReference type="CDD" id="cd01741">
    <property type="entry name" value="GATase1_1"/>
    <property type="match status" value="1"/>
</dbReference>
<evidence type="ECO:0000313" key="2">
    <source>
        <dbReference type="EMBL" id="OAI29952.1"/>
    </source>
</evidence>
<evidence type="ECO:0000259" key="1">
    <source>
        <dbReference type="Pfam" id="PF00117"/>
    </source>
</evidence>
<reference evidence="2 3" key="1">
    <citation type="submission" date="2016-03" db="EMBL/GenBank/DDBJ databases">
        <authorList>
            <person name="Heylen K."/>
            <person name="De Vos P."/>
            <person name="Vekeman B."/>
        </authorList>
    </citation>
    <scope>NUCLEOTIDE SEQUENCE [LARGE SCALE GENOMIC DNA]</scope>
    <source>
        <strain evidence="2 3">R-49807</strain>
    </source>
</reference>